<protein>
    <submittedName>
        <fullName evidence="1">Uncharacterized protein</fullName>
    </submittedName>
</protein>
<evidence type="ECO:0000313" key="2">
    <source>
        <dbReference type="Proteomes" id="UP001247805"/>
    </source>
</evidence>
<dbReference type="RefSeq" id="WP_316026151.1">
    <property type="nucleotide sequence ID" value="NZ_JAWDIO010000002.1"/>
</dbReference>
<comment type="caution">
    <text evidence="1">The sequence shown here is derived from an EMBL/GenBank/DDBJ whole genome shotgun (WGS) entry which is preliminary data.</text>
</comment>
<accession>A0ABU3SX25</accession>
<evidence type="ECO:0000313" key="1">
    <source>
        <dbReference type="EMBL" id="MDU0354561.1"/>
    </source>
</evidence>
<proteinExistence type="predicted"/>
<gene>
    <name evidence="1" type="ORF">RS130_12010</name>
</gene>
<name>A0ABU3SX25_9ALTE</name>
<organism evidence="1 2">
    <name type="scientific">Paraglaciecola aquimarina</name>
    <dbReference type="NCBI Taxonomy" id="1235557"/>
    <lineage>
        <taxon>Bacteria</taxon>
        <taxon>Pseudomonadati</taxon>
        <taxon>Pseudomonadota</taxon>
        <taxon>Gammaproteobacteria</taxon>
        <taxon>Alteromonadales</taxon>
        <taxon>Alteromonadaceae</taxon>
        <taxon>Paraglaciecola</taxon>
    </lineage>
</organism>
<reference evidence="1 2" key="1">
    <citation type="submission" date="2023-10" db="EMBL/GenBank/DDBJ databases">
        <title>Glaciecola aquimarina strain GGW-M5 nov., isolated from a coastal seawater.</title>
        <authorList>
            <person name="Bayburt H."/>
            <person name="Kim J.M."/>
            <person name="Choi B.J."/>
            <person name="Jeon C.O."/>
        </authorList>
    </citation>
    <scope>NUCLEOTIDE SEQUENCE [LARGE SCALE GENOMIC DNA]</scope>
    <source>
        <strain evidence="1 2">KCTC 32108</strain>
    </source>
</reference>
<dbReference type="EMBL" id="JAWDIO010000002">
    <property type="protein sequence ID" value="MDU0354561.1"/>
    <property type="molecule type" value="Genomic_DNA"/>
</dbReference>
<keyword evidence="2" id="KW-1185">Reference proteome</keyword>
<dbReference type="Proteomes" id="UP001247805">
    <property type="component" value="Unassembled WGS sequence"/>
</dbReference>
<sequence>MINKSNKQTGVYQSPLSKLFLRQQPKVRAKKGMANLLMAYADDDVQKIAQVIRAWLEAD</sequence>